<organism evidence="2 3">
    <name type="scientific">Romanomermis culicivorax</name>
    <name type="common">Nematode worm</name>
    <dbReference type="NCBI Taxonomy" id="13658"/>
    <lineage>
        <taxon>Eukaryota</taxon>
        <taxon>Metazoa</taxon>
        <taxon>Ecdysozoa</taxon>
        <taxon>Nematoda</taxon>
        <taxon>Enoplea</taxon>
        <taxon>Dorylaimia</taxon>
        <taxon>Mermithida</taxon>
        <taxon>Mermithoidea</taxon>
        <taxon>Mermithidae</taxon>
        <taxon>Romanomermis</taxon>
    </lineage>
</organism>
<dbReference type="WBParaSite" id="nRc.2.0.1.t46769-RA">
    <property type="protein sequence ID" value="nRc.2.0.1.t46769-RA"/>
    <property type="gene ID" value="nRc.2.0.1.g46769"/>
</dbReference>
<evidence type="ECO:0000313" key="3">
    <source>
        <dbReference type="WBParaSite" id="nRc.2.0.1.t46769-RA"/>
    </source>
</evidence>
<dbReference type="Proteomes" id="UP000887565">
    <property type="component" value="Unplaced"/>
</dbReference>
<dbReference type="OMA" id="YGQFRIL"/>
<dbReference type="AlphaFoldDB" id="A0A915L6W9"/>
<sequence>MSAEALIWLWNNLKPEPFGVIPLNNLSGKTPVTSVKNYEQMSSYNWLMEPYTDVENPNPTMKIFAFCKGIHSNVSHLHKNYANFSNVGDEEGGLFRIDLERVGSMVVASLGSMVVASRVEGSDVVEIDYDCYDQNLKNHCSKALNSAVEGPFQQIVQYQFGQLKLLVRFEPDFADYTKSTGYAIVHSTVQSKRSYTGDGGASSASADEEKSDDAVAEAHPAPSLDNRTMLPESKFLRYVDYGVGRDPKQNCKYHFLTCTSFPQGKGFPSFTWAQLFFSGIDTLAVGWWKGKDDFTKPAHYTFNDVSKMIKPLPYAGLSKVHDFLLKILNFMRKNDQDLRVSLLWKGGDFIEIYEKSPQADGILTDGMKNYLKSQVKNSE</sequence>
<name>A0A915L6W9_ROMCU</name>
<reference evidence="3" key="1">
    <citation type="submission" date="2022-11" db="UniProtKB">
        <authorList>
            <consortium name="WormBaseParasite"/>
        </authorList>
    </citation>
    <scope>IDENTIFICATION</scope>
</reference>
<proteinExistence type="predicted"/>
<feature type="region of interest" description="Disordered" evidence="1">
    <location>
        <begin position="193"/>
        <end position="223"/>
    </location>
</feature>
<protein>
    <submittedName>
        <fullName evidence="3">Decapping nuclease</fullName>
    </submittedName>
</protein>
<evidence type="ECO:0000313" key="2">
    <source>
        <dbReference type="Proteomes" id="UP000887565"/>
    </source>
</evidence>
<dbReference type="PANTHER" id="PTHR35179">
    <property type="entry name" value="PROTEIN CBG02620"/>
    <property type="match status" value="1"/>
</dbReference>
<keyword evidence="2" id="KW-1185">Reference proteome</keyword>
<dbReference type="PANTHER" id="PTHR35179:SF2">
    <property type="entry name" value="START DOMAIN-CONTAINING PROTEIN"/>
    <property type="match status" value="1"/>
</dbReference>
<evidence type="ECO:0000256" key="1">
    <source>
        <dbReference type="SAM" id="MobiDB-lite"/>
    </source>
</evidence>
<accession>A0A915L6W9</accession>